<dbReference type="Pfam" id="PF20242">
    <property type="entry name" value="Emfourin"/>
    <property type="match status" value="1"/>
</dbReference>
<name>A0A6I3XIT7_9BURK</name>
<dbReference type="RefSeq" id="WP_155711969.1">
    <property type="nucleotide sequence ID" value="NZ_BMWU01000008.1"/>
</dbReference>
<dbReference type="EMBL" id="WNWM01000002">
    <property type="protein sequence ID" value="MUI16409.1"/>
    <property type="molecule type" value="Genomic_DNA"/>
</dbReference>
<reference evidence="1 2" key="1">
    <citation type="submission" date="2019-11" db="EMBL/GenBank/DDBJ databases">
        <title>Draft Genome Sequences of Six Type Strains of the Genus Massilia.</title>
        <authorList>
            <person name="Miess H."/>
            <person name="Frediansyah A."/>
            <person name="Goeker M."/>
            <person name="Gross H."/>
        </authorList>
    </citation>
    <scope>NUCLEOTIDE SEQUENCE [LARGE SCALE GENOMIC DNA]</scope>
    <source>
        <strain evidence="1 2">DSM 17513</strain>
    </source>
</reference>
<comment type="caution">
    <text evidence="1">The sequence shown here is derived from an EMBL/GenBank/DDBJ whole genome shotgun (WGS) entry which is preliminary data.</text>
</comment>
<dbReference type="AlphaFoldDB" id="A0A6I3XIT7"/>
<organism evidence="1 2">
    <name type="scientific">Pseudoduganella dura</name>
    <dbReference type="NCBI Taxonomy" id="321982"/>
    <lineage>
        <taxon>Bacteria</taxon>
        <taxon>Pseudomonadati</taxon>
        <taxon>Pseudomonadota</taxon>
        <taxon>Betaproteobacteria</taxon>
        <taxon>Burkholderiales</taxon>
        <taxon>Oxalobacteraceae</taxon>
        <taxon>Telluria group</taxon>
        <taxon>Pseudoduganella</taxon>
    </lineage>
</organism>
<evidence type="ECO:0000313" key="2">
    <source>
        <dbReference type="Proteomes" id="UP000431684"/>
    </source>
</evidence>
<evidence type="ECO:0000313" key="1">
    <source>
        <dbReference type="EMBL" id="MUI16409.1"/>
    </source>
</evidence>
<gene>
    <name evidence="1" type="ORF">GJV26_28715</name>
</gene>
<keyword evidence="2" id="KW-1185">Reference proteome</keyword>
<dbReference type="OrthoDB" id="164747at2"/>
<protein>
    <submittedName>
        <fullName evidence="1">Uncharacterized protein</fullName>
    </submittedName>
</protein>
<proteinExistence type="predicted"/>
<sequence length="103" mass="11020">MRIELSTEGGFVAAPGLEKPVILDSGSLPPEQCEACEHLVREVVAGAGNSPVQARAAAQVRDGRTYRMKIHLDHQSVSVDASDGAMSPAYRQLVKLVRTHGAR</sequence>
<accession>A0A6I3XIT7</accession>
<dbReference type="Proteomes" id="UP000431684">
    <property type="component" value="Unassembled WGS sequence"/>
</dbReference>
<dbReference type="InterPro" id="IPR049457">
    <property type="entry name" value="Emfourin"/>
</dbReference>